<dbReference type="PANTHER" id="PTHR43388:SF1">
    <property type="entry name" value="HYDROGENASE MATURATION FACTOR HOXX"/>
    <property type="match status" value="1"/>
</dbReference>
<dbReference type="InterPro" id="IPR005793">
    <property type="entry name" value="Formyl_trans_C"/>
</dbReference>
<dbReference type="InterPro" id="IPR029045">
    <property type="entry name" value="ClpP/crotonase-like_dom_sf"/>
</dbReference>
<dbReference type="Pfam" id="PF00378">
    <property type="entry name" value="ECH_1"/>
    <property type="match status" value="1"/>
</dbReference>
<dbReference type="SUPFAM" id="SSF53328">
    <property type="entry name" value="Formyltransferase"/>
    <property type="match status" value="1"/>
</dbReference>
<dbReference type="Gene3D" id="3.40.50.12230">
    <property type="match status" value="1"/>
</dbReference>
<dbReference type="InterPro" id="IPR011034">
    <property type="entry name" value="Formyl_transferase-like_C_sf"/>
</dbReference>
<protein>
    <submittedName>
        <fullName evidence="3">Hydrogenase maturation protein</fullName>
    </submittedName>
</protein>
<dbReference type="Gene3D" id="3.90.226.10">
    <property type="entry name" value="2-enoyl-CoA Hydratase, Chain A, domain 1"/>
    <property type="match status" value="1"/>
</dbReference>
<dbReference type="InterPro" id="IPR001753">
    <property type="entry name" value="Enoyl-CoA_hydra/iso"/>
</dbReference>
<dbReference type="EMBL" id="JABBGK010000007">
    <property type="protein sequence ID" value="NML76648.1"/>
    <property type="molecule type" value="Genomic_DNA"/>
</dbReference>
<dbReference type="InterPro" id="IPR009188">
    <property type="entry name" value="NiFe-hyd_mat_HypX/HoxX"/>
</dbReference>
<dbReference type="Pfam" id="PF02911">
    <property type="entry name" value="Formyl_trans_C"/>
    <property type="match status" value="1"/>
</dbReference>
<dbReference type="SUPFAM" id="SSF52096">
    <property type="entry name" value="ClpP/crotonase"/>
    <property type="match status" value="1"/>
</dbReference>
<evidence type="ECO:0000259" key="2">
    <source>
        <dbReference type="Pfam" id="PF02911"/>
    </source>
</evidence>
<dbReference type="AlphaFoldDB" id="A0A7Y0FXK4"/>
<dbReference type="Proteomes" id="UP000541470">
    <property type="component" value="Unassembled WGS sequence"/>
</dbReference>
<dbReference type="GO" id="GO:0003824">
    <property type="term" value="F:catalytic activity"/>
    <property type="evidence" value="ECO:0007669"/>
    <property type="project" value="InterPro"/>
</dbReference>
<dbReference type="PIRSF" id="PIRSF006787">
    <property type="entry name" value="Hydrgn_mat_HoxX"/>
    <property type="match status" value="1"/>
</dbReference>
<dbReference type="Pfam" id="PF00551">
    <property type="entry name" value="Formyl_trans_N"/>
    <property type="match status" value="1"/>
</dbReference>
<proteinExistence type="predicted"/>
<evidence type="ECO:0000313" key="3">
    <source>
        <dbReference type="EMBL" id="NML76648.1"/>
    </source>
</evidence>
<organism evidence="3 4">
    <name type="scientific">Rhizobium terricola</name>
    <dbReference type="NCBI Taxonomy" id="2728849"/>
    <lineage>
        <taxon>Bacteria</taxon>
        <taxon>Pseudomonadati</taxon>
        <taxon>Pseudomonadota</taxon>
        <taxon>Alphaproteobacteria</taxon>
        <taxon>Hyphomicrobiales</taxon>
        <taxon>Rhizobiaceae</taxon>
        <taxon>Rhizobium/Agrobacterium group</taxon>
        <taxon>Rhizobium</taxon>
    </lineage>
</organism>
<dbReference type="PANTHER" id="PTHR43388">
    <property type="entry name" value="HYDROGENASE MATURATION FACTOR HOXX"/>
    <property type="match status" value="1"/>
</dbReference>
<dbReference type="CDD" id="cd08650">
    <property type="entry name" value="FMT_core_HypX_N"/>
    <property type="match status" value="1"/>
</dbReference>
<dbReference type="InterPro" id="IPR047180">
    <property type="entry name" value="HoxX-like"/>
</dbReference>
<feature type="domain" description="Formyl transferase N-terminal" evidence="1">
    <location>
        <begin position="37"/>
        <end position="144"/>
    </location>
</feature>
<accession>A0A7Y0FXK4</accession>
<gene>
    <name evidence="3" type="ORF">HHL25_21145</name>
</gene>
<dbReference type="InterPro" id="IPR002376">
    <property type="entry name" value="Formyl_transf_N"/>
</dbReference>
<feature type="domain" description="Formyl transferase C-terminal" evidence="2">
    <location>
        <begin position="177"/>
        <end position="252"/>
    </location>
</feature>
<sequence>MRILLLCHSFNSLCQRLHVDLRRAGHEVSVELDVHDDLTREAIALFSPDLVVAPFLKRAIPADVWRRTLCLIVHPGIRGDKGPSALDWAILDQQEIWGVTLVEAREEMDAGPVWAWREFPMRPARKSSLYRHEVTEAAVACVFEAIGRLKRQEGAAMTANWGPGRERPACRRADRMLDPARHTAEEALRIIQASDGDPGASLTIASETFLAFDASLASGLCGAPGTLLGRCGKALAVAFREGALWIGHLRAARPGSLKLPALTLLGSEAMELPMVPGPEACRYREADGVGYLDFRFYNGAMSAEDCDELREAIFAAREQALPVLVLQGDADCWSNGIHLGLIENADSAADESWRNINAMNDLVREIIVSDDRLVIAAVLGNAGAGGVFLSLAADEVWMRDGVILNPHYKDMGNLYGSEYWTYLLPARVGEARAHRVTQARLPMGADEALELGLATHVLPVDVDLAMREVRRRAAELARAPDIADRIAAKRERRIRDEAEKPLSAYRAEELQRMRRNFYGFDPSYHVARFNFIRKTPKSRTPVTLAVHRAGGDTAGRRRKVQ</sequence>
<dbReference type="RefSeq" id="WP_169595220.1">
    <property type="nucleotide sequence ID" value="NZ_JABBGK010000007.1"/>
</dbReference>
<reference evidence="3 4" key="1">
    <citation type="submission" date="2020-04" db="EMBL/GenBank/DDBJ databases">
        <title>Rhizobium sp. S-51 isolated from soil.</title>
        <authorList>
            <person name="Dahal R.H."/>
        </authorList>
    </citation>
    <scope>NUCLEOTIDE SEQUENCE [LARGE SCALE GENOMIC DNA]</scope>
    <source>
        <strain evidence="3 4">S-51</strain>
    </source>
</reference>
<evidence type="ECO:0000259" key="1">
    <source>
        <dbReference type="Pfam" id="PF00551"/>
    </source>
</evidence>
<evidence type="ECO:0000313" key="4">
    <source>
        <dbReference type="Proteomes" id="UP000541470"/>
    </source>
</evidence>
<comment type="caution">
    <text evidence="3">The sequence shown here is derived from an EMBL/GenBank/DDBJ whole genome shotgun (WGS) entry which is preliminary data.</text>
</comment>
<keyword evidence="4" id="KW-1185">Reference proteome</keyword>
<name>A0A7Y0FXK4_9HYPH</name>
<dbReference type="InterPro" id="IPR036477">
    <property type="entry name" value="Formyl_transf_N_sf"/>
</dbReference>
<dbReference type="CDD" id="cd06558">
    <property type="entry name" value="crotonase-like"/>
    <property type="match status" value="1"/>
</dbReference>
<dbReference type="SUPFAM" id="SSF50486">
    <property type="entry name" value="FMT C-terminal domain-like"/>
    <property type="match status" value="1"/>
</dbReference>